<dbReference type="Proteomes" id="UP000476338">
    <property type="component" value="Unassembled WGS sequence"/>
</dbReference>
<dbReference type="RefSeq" id="WP_154570984.1">
    <property type="nucleotide sequence ID" value="NZ_VWSJ01000023.1"/>
</dbReference>
<keyword evidence="2 5" id="KW-0690">Ribosome biogenesis</keyword>
<dbReference type="InterPro" id="IPR005227">
    <property type="entry name" value="YqgF"/>
</dbReference>
<dbReference type="InterPro" id="IPR006641">
    <property type="entry name" value="YqgF/RNaseH-like_dom"/>
</dbReference>
<dbReference type="GO" id="GO:0004518">
    <property type="term" value="F:nuclease activity"/>
    <property type="evidence" value="ECO:0007669"/>
    <property type="project" value="UniProtKB-KW"/>
</dbReference>
<keyword evidence="4 5" id="KW-0378">Hydrolase</keyword>
<name>A0A6L5WHX4_9BACT</name>
<evidence type="ECO:0000259" key="6">
    <source>
        <dbReference type="SMART" id="SM00732"/>
    </source>
</evidence>
<dbReference type="PANTHER" id="PTHR33317:SF4">
    <property type="entry name" value="POLYNUCLEOTIDYL TRANSFERASE, RIBONUCLEASE H-LIKE SUPERFAMILY PROTEIN"/>
    <property type="match status" value="1"/>
</dbReference>
<comment type="function">
    <text evidence="5">Could be a nuclease involved in processing of the 5'-end of pre-16S rRNA.</text>
</comment>
<evidence type="ECO:0000256" key="2">
    <source>
        <dbReference type="ARBA" id="ARBA00022517"/>
    </source>
</evidence>
<comment type="similarity">
    <text evidence="5">Belongs to the YqgF HJR family.</text>
</comment>
<evidence type="ECO:0000313" key="7">
    <source>
        <dbReference type="EMBL" id="MSN96719.1"/>
    </source>
</evidence>
<keyword evidence="1 5" id="KW-0963">Cytoplasm</keyword>
<proteinExistence type="inferred from homology"/>
<organism evidence="7 8">
    <name type="scientific">Campylobacter portucalensis</name>
    <dbReference type="NCBI Taxonomy" id="2608384"/>
    <lineage>
        <taxon>Bacteria</taxon>
        <taxon>Pseudomonadati</taxon>
        <taxon>Campylobacterota</taxon>
        <taxon>Epsilonproteobacteria</taxon>
        <taxon>Campylobacterales</taxon>
        <taxon>Campylobacteraceae</taxon>
        <taxon>Campylobacter</taxon>
    </lineage>
</organism>
<dbReference type="NCBIfam" id="NF001026">
    <property type="entry name" value="PRK00109.2-2"/>
    <property type="match status" value="1"/>
</dbReference>
<protein>
    <recommendedName>
        <fullName evidence="5">Putative pre-16S rRNA nuclease</fullName>
        <ecNumber evidence="5">3.1.-.-</ecNumber>
    </recommendedName>
</protein>
<reference evidence="7 8" key="2">
    <citation type="submission" date="2020-03" db="EMBL/GenBank/DDBJ databases">
        <title>Campylobacter portucalensis sp. nov., a new species of Campylobacter isolated from the reproductive tract of bulls.</title>
        <authorList>
            <person name="Silva M.F."/>
            <person name="Pereira G."/>
            <person name="Carneiro C."/>
            <person name="Hemphill A."/>
            <person name="Mateus L."/>
            <person name="Lopes-Da-Costa L."/>
            <person name="Silva E."/>
        </authorList>
    </citation>
    <scope>NUCLEOTIDE SEQUENCE [LARGE SCALE GENOMIC DNA]</scope>
    <source>
        <strain evidence="7 8">FMV-PI01</strain>
    </source>
</reference>
<comment type="subcellular location">
    <subcellularLocation>
        <location evidence="5">Cytoplasm</location>
    </subcellularLocation>
</comment>
<dbReference type="GO" id="GO:0005829">
    <property type="term" value="C:cytosol"/>
    <property type="evidence" value="ECO:0007669"/>
    <property type="project" value="TreeGrafter"/>
</dbReference>
<evidence type="ECO:0000256" key="3">
    <source>
        <dbReference type="ARBA" id="ARBA00022722"/>
    </source>
</evidence>
<dbReference type="Pfam" id="PF03652">
    <property type="entry name" value="RuvX"/>
    <property type="match status" value="1"/>
</dbReference>
<keyword evidence="8" id="KW-1185">Reference proteome</keyword>
<dbReference type="GO" id="GO:0016788">
    <property type="term" value="F:hydrolase activity, acting on ester bonds"/>
    <property type="evidence" value="ECO:0007669"/>
    <property type="project" value="UniProtKB-UniRule"/>
</dbReference>
<dbReference type="HAMAP" id="MF_00651">
    <property type="entry name" value="Nuclease_YqgF"/>
    <property type="match status" value="1"/>
</dbReference>
<gene>
    <name evidence="7" type="primary">ruvX</name>
    <name evidence="7" type="ORF">F1B92_06015</name>
</gene>
<evidence type="ECO:0000256" key="1">
    <source>
        <dbReference type="ARBA" id="ARBA00022490"/>
    </source>
</evidence>
<sequence length="131" mass="14736">MLASLDIGLKRIGLALGYKNGVVVPINAVLRKNRNQAARDVMMILNEYKVKKIVVGIPIDGSSEEEMIRRIKHFVGLLNFDGEIFYEDESFSSIEASEFGIANHRQKDGKLDSLAAMIILQRFLSRNLDNL</sequence>
<dbReference type="EMBL" id="VWSJ01000023">
    <property type="protein sequence ID" value="MSN96719.1"/>
    <property type="molecule type" value="Genomic_DNA"/>
</dbReference>
<accession>A0A6L5WHX4</accession>
<evidence type="ECO:0000256" key="5">
    <source>
        <dbReference type="HAMAP-Rule" id="MF_00651"/>
    </source>
</evidence>
<evidence type="ECO:0000256" key="4">
    <source>
        <dbReference type="ARBA" id="ARBA00022801"/>
    </source>
</evidence>
<dbReference type="EC" id="3.1.-.-" evidence="5"/>
<comment type="caution">
    <text evidence="7">The sequence shown here is derived from an EMBL/GenBank/DDBJ whole genome shotgun (WGS) entry which is preliminary data.</text>
</comment>
<dbReference type="InterPro" id="IPR012337">
    <property type="entry name" value="RNaseH-like_sf"/>
</dbReference>
<dbReference type="NCBIfam" id="TIGR00250">
    <property type="entry name" value="RNAse_H_YqgF"/>
    <property type="match status" value="1"/>
</dbReference>
<dbReference type="InterPro" id="IPR037027">
    <property type="entry name" value="YqgF/RNaseH-like_dom_sf"/>
</dbReference>
<dbReference type="PANTHER" id="PTHR33317">
    <property type="entry name" value="POLYNUCLEOTIDYL TRANSFERASE, RIBONUCLEASE H-LIKE SUPERFAMILY PROTEIN"/>
    <property type="match status" value="1"/>
</dbReference>
<reference evidence="7 8" key="1">
    <citation type="submission" date="2019-09" db="EMBL/GenBank/DDBJ databases">
        <authorList>
            <person name="Silva M."/>
            <person name="Pereira G."/>
            <person name="Lopes-Da-Costa L."/>
            <person name="Silva E."/>
        </authorList>
    </citation>
    <scope>NUCLEOTIDE SEQUENCE [LARGE SCALE GENOMIC DNA]</scope>
    <source>
        <strain evidence="7 8">FMV-PI01</strain>
    </source>
</reference>
<feature type="domain" description="YqgF/RNase H-like" evidence="6">
    <location>
        <begin position="1"/>
        <end position="96"/>
    </location>
</feature>
<dbReference type="Gene3D" id="3.30.420.140">
    <property type="entry name" value="YqgF/RNase H-like domain"/>
    <property type="match status" value="1"/>
</dbReference>
<evidence type="ECO:0000313" key="8">
    <source>
        <dbReference type="Proteomes" id="UP000476338"/>
    </source>
</evidence>
<dbReference type="GO" id="GO:0000967">
    <property type="term" value="P:rRNA 5'-end processing"/>
    <property type="evidence" value="ECO:0007669"/>
    <property type="project" value="UniProtKB-UniRule"/>
</dbReference>
<dbReference type="SMART" id="SM00732">
    <property type="entry name" value="YqgFc"/>
    <property type="match status" value="1"/>
</dbReference>
<dbReference type="AlphaFoldDB" id="A0A6L5WHX4"/>
<dbReference type="CDD" id="cd16964">
    <property type="entry name" value="YqgF"/>
    <property type="match status" value="1"/>
</dbReference>
<keyword evidence="3 5" id="KW-0540">Nuclease</keyword>
<dbReference type="SUPFAM" id="SSF53098">
    <property type="entry name" value="Ribonuclease H-like"/>
    <property type="match status" value="1"/>
</dbReference>